<dbReference type="Pfam" id="PF00168">
    <property type="entry name" value="C2"/>
    <property type="match status" value="5"/>
</dbReference>
<dbReference type="Gene3D" id="2.60.40.150">
    <property type="entry name" value="C2 domain"/>
    <property type="match status" value="5"/>
</dbReference>
<dbReference type="InterPro" id="IPR012968">
    <property type="entry name" value="FerIin_dom"/>
</dbReference>
<dbReference type="PROSITE" id="PS50004">
    <property type="entry name" value="C2"/>
    <property type="match status" value="5"/>
</dbReference>
<dbReference type="CDD" id="cd04037">
    <property type="entry name" value="C2E_Ferlin"/>
    <property type="match status" value="1"/>
</dbReference>
<dbReference type="Pfam" id="PF08151">
    <property type="entry name" value="FerI"/>
    <property type="match status" value="1"/>
</dbReference>
<dbReference type="InterPro" id="IPR055072">
    <property type="entry name" value="Ferlin_DSRM"/>
</dbReference>
<dbReference type="Proteomes" id="UP000791440">
    <property type="component" value="Unassembled WGS sequence"/>
</dbReference>
<dbReference type="SMART" id="SM01201">
    <property type="entry name" value="FerB"/>
    <property type="match status" value="1"/>
</dbReference>
<feature type="domain" description="C2" evidence="7">
    <location>
        <begin position="170"/>
        <end position="289"/>
    </location>
</feature>
<dbReference type="PANTHER" id="PTHR12546">
    <property type="entry name" value="FER-1-LIKE"/>
    <property type="match status" value="1"/>
</dbReference>
<evidence type="ECO:0000256" key="6">
    <source>
        <dbReference type="SAM" id="Phobius"/>
    </source>
</evidence>
<organism evidence="8 9">
    <name type="scientific">Manduca sexta</name>
    <name type="common">Tobacco hawkmoth</name>
    <name type="synonym">Tobacco hornworm</name>
    <dbReference type="NCBI Taxonomy" id="7130"/>
    <lineage>
        <taxon>Eukaryota</taxon>
        <taxon>Metazoa</taxon>
        <taxon>Ecdysozoa</taxon>
        <taxon>Arthropoda</taxon>
        <taxon>Hexapoda</taxon>
        <taxon>Insecta</taxon>
        <taxon>Pterygota</taxon>
        <taxon>Neoptera</taxon>
        <taxon>Endopterygota</taxon>
        <taxon>Lepidoptera</taxon>
        <taxon>Glossata</taxon>
        <taxon>Ditrysia</taxon>
        <taxon>Bombycoidea</taxon>
        <taxon>Sphingidae</taxon>
        <taxon>Sphinginae</taxon>
        <taxon>Sphingini</taxon>
        <taxon>Manduca</taxon>
    </lineage>
</organism>
<dbReference type="InterPro" id="IPR037724">
    <property type="entry name" value="C2E_Ferlin"/>
</dbReference>
<proteinExistence type="predicted"/>
<feature type="transmembrane region" description="Helical" evidence="6">
    <location>
        <begin position="1646"/>
        <end position="1664"/>
    </location>
</feature>
<protein>
    <recommendedName>
        <fullName evidence="7">C2 domain-containing protein</fullName>
    </recommendedName>
</protein>
<dbReference type="InterPro" id="IPR037725">
    <property type="entry name" value="C2F_Ferlin"/>
</dbReference>
<feature type="domain" description="C2" evidence="7">
    <location>
        <begin position="6"/>
        <end position="133"/>
    </location>
</feature>
<dbReference type="Pfam" id="PF08150">
    <property type="entry name" value="FerB"/>
    <property type="match status" value="1"/>
</dbReference>
<reference evidence="8" key="2">
    <citation type="submission" date="2020-12" db="EMBL/GenBank/DDBJ databases">
        <authorList>
            <person name="Kanost M."/>
        </authorList>
    </citation>
    <scope>NUCLEOTIDE SEQUENCE</scope>
</reference>
<evidence type="ECO:0000256" key="1">
    <source>
        <dbReference type="ARBA" id="ARBA00004167"/>
    </source>
</evidence>
<name>A0A921YT39_MANSE</name>
<evidence type="ECO:0000313" key="8">
    <source>
        <dbReference type="EMBL" id="KAG6444640.1"/>
    </source>
</evidence>
<evidence type="ECO:0000259" key="7">
    <source>
        <dbReference type="PROSITE" id="PS50004"/>
    </source>
</evidence>
<evidence type="ECO:0000313" key="9">
    <source>
        <dbReference type="Proteomes" id="UP000791440"/>
    </source>
</evidence>
<accession>A0A921YT39</accession>
<dbReference type="GO" id="GO:0016020">
    <property type="term" value="C:membrane"/>
    <property type="evidence" value="ECO:0007669"/>
    <property type="project" value="UniProtKB-SubCell"/>
</dbReference>
<dbReference type="GO" id="GO:0007009">
    <property type="term" value="P:plasma membrane organization"/>
    <property type="evidence" value="ECO:0007669"/>
    <property type="project" value="TreeGrafter"/>
</dbReference>
<evidence type="ECO:0000256" key="4">
    <source>
        <dbReference type="ARBA" id="ARBA00022989"/>
    </source>
</evidence>
<gene>
    <name evidence="8" type="ORF">O3G_MSEX003467</name>
</gene>
<dbReference type="InterPro" id="IPR035892">
    <property type="entry name" value="C2_domain_sf"/>
</dbReference>
<evidence type="ECO:0000256" key="5">
    <source>
        <dbReference type="ARBA" id="ARBA00023136"/>
    </source>
</evidence>
<dbReference type="Pfam" id="PF22901">
    <property type="entry name" value="dsrm_Ferlin"/>
    <property type="match status" value="1"/>
</dbReference>
<keyword evidence="9" id="KW-1185">Reference proteome</keyword>
<comment type="caution">
    <text evidence="8">The sequence shown here is derived from an EMBL/GenBank/DDBJ whole genome shotgun (WGS) entry which is preliminary data.</text>
</comment>
<dbReference type="SMART" id="SM01202">
    <property type="entry name" value="FerI"/>
    <property type="match status" value="1"/>
</dbReference>
<dbReference type="PANTHER" id="PTHR12546:SF60">
    <property type="entry name" value="MISFIRE, ISOFORM F"/>
    <property type="match status" value="1"/>
</dbReference>
<dbReference type="SUPFAM" id="SSF49562">
    <property type="entry name" value="C2 domain (Calcium/lipid-binding domain, CaLB)"/>
    <property type="match status" value="6"/>
</dbReference>
<sequence length="1676" mass="191295">MRNVTRQKPVQLHYGTNETNTETARQYFQVTVNVLEARKLSWTNPHSANSYVIVVIGKKKQRTGVRKHMLEPFYKEYFLFELYESIKNVQEQSIWLAVMEPRCCAPPRMVGEANIDLGTVWKQPHHQVFHKWAQLSVPRDPAAGVVGFLKVDISIVFRGDVRMMPVMNEDNMEENLLLPSGSEQQRANYMITIHGAFGMPRGAGEKHGKLPSTFARVTFCGLMAKTAVQPRTCNPMYNEQISMVEMFPNMTHLINIDVCSGDGMSRVLGSTRLSLEEISHDGENGFLPTFGPSLLQMYGPGNQGGDPGACYKGSLLVTLKTEVPYYQQAIRSTSVEPVAPIKNDCLWTWEDFCIFCPILEVSMLDRAIVGKLCGVAITIGQIASDDIEDEEFLSMVHEISSRKLHYTGSIDVLKCRPAYGYLDFTNSYPVLQQATRLPDLRFRMFRNNMVHGIVTDLEVALEDIERRLKNSDYSTPNDLIIALNKALDDAADNIVKYLDIIQDHIHASSSYDLNRTCTELDQKQMALQKEEMEKVYRQITCRNICEFTDNDDNLNTFKYKRICSLSPRKRVKVLLSRTKSLAQDLKRFIFKVSDGSADIVVWLLNGGSRVAYTKIPASDIIFSDIPKQRGRFCGRLQTIYMKPLKCPKHSNSLNTSCFCSAGKIELLLWMGLYKQISAFETYVPTGYKIKVKENEMCLKATTVMLECRLFVYQAKLSSCVDNMFTHTFVRISVMNAVKETKLMQKSLAPVWNQLLKIYRMMFTSPERMASNPTVATVEVYDTDDSGNVDFIGRCDIQPVVDDRHDYEHAPKLQWLDIHRGSECTGQLLISAQLLQVPETLMKSTTYGPVEETYYMSGTKDIITQDSEHLEPIPNNLVPHSSTYKVDVYWWGLRDVNVTRKPCVVLQIDELTIKSDIIINKKSNVNFPNGRTSLKFEAILSDSYRPPLTIKLCDHSTFGRTLFLGTNVVKNPYKYLVKWLPESQRDSSLRSISITSSNFFPITPILYLKTNKTSVKVSNQSLNSIKKNSFKNVSNWRRIFCSKEPDEEERALLPIFTKDREKTKPVDAVAKNGEDKDWWMRYYCSQKNYDVNDCEGTSGAITIYNIELEAQPEFSKFKDWCSTLKLYNGKKTGIPEKDEQLRCGYLKAGIVIYKWPPASKTIAVSPQGVDLAKGYFNEYPANDSTRHMVRVYVIKAINLIAKEFTGKSDPYVVIGCGDKHLGDRDTYVHNSINPVFGKMYEFRCTLPEDYLLTVSLYDHDTIAPDELIGSTTIDLEDRIYSKHRARVGIPKEYNISGSGKWRDCMKPSAILEELCLKNHIPPPVYSDANTVILNGVEYKDYERAKSYRSPSECRQNICLSLLHKWHAVPVCGYHLVPEHVETRSLFNPERSAVEQGKIQLWVDIYPLNATYIPPPVDVTPQKAEDYELRVVVWNLKGLKVKECCGKGFANIYVKAWIGNVEQVQYTDVHYRSEFGEAAFNWRMIFNFQYQYNEITFTRSEAAFSEYEERVPPMLIVQVLDNEATSKEDFIGTLTLDLNSMTRGFQVSNCFSTITEMSGKLNLFASRSIRSWWPVTFTDRDNGMKIAVGMIELELTLLPADKAMLIPVGIGRDPPSPLPEPWRYNDSSCGEQSILTLESMFRHGSIEYLIIGAIIIISLLGIVWYFEMPRQFYAFIFE</sequence>
<feature type="domain" description="C2" evidence="7">
    <location>
        <begin position="1407"/>
        <end position="1549"/>
    </location>
</feature>
<evidence type="ECO:0000256" key="2">
    <source>
        <dbReference type="ARBA" id="ARBA00022692"/>
    </source>
</evidence>
<dbReference type="SMART" id="SM00239">
    <property type="entry name" value="C2"/>
    <property type="match status" value="5"/>
</dbReference>
<dbReference type="InterPro" id="IPR000008">
    <property type="entry name" value="C2_dom"/>
</dbReference>
<keyword evidence="2 6" id="KW-0812">Transmembrane</keyword>
<dbReference type="InterPro" id="IPR012561">
    <property type="entry name" value="Ferlin_B-domain"/>
</dbReference>
<keyword evidence="3" id="KW-0677">Repeat</keyword>
<dbReference type="InterPro" id="IPR037721">
    <property type="entry name" value="Ferlin"/>
</dbReference>
<keyword evidence="4 6" id="KW-1133">Transmembrane helix</keyword>
<keyword evidence="5 6" id="KW-0472">Membrane</keyword>
<evidence type="ECO:0000256" key="3">
    <source>
        <dbReference type="ARBA" id="ARBA00022737"/>
    </source>
</evidence>
<feature type="domain" description="C2" evidence="7">
    <location>
        <begin position="1169"/>
        <end position="1287"/>
    </location>
</feature>
<reference evidence="8" key="1">
    <citation type="journal article" date="2016" name="Insect Biochem. Mol. Biol.">
        <title>Multifaceted biological insights from a draft genome sequence of the tobacco hornworm moth, Manduca sexta.</title>
        <authorList>
            <person name="Kanost M.R."/>
            <person name="Arrese E.L."/>
            <person name="Cao X."/>
            <person name="Chen Y.R."/>
            <person name="Chellapilla S."/>
            <person name="Goldsmith M.R."/>
            <person name="Grosse-Wilde E."/>
            <person name="Heckel D.G."/>
            <person name="Herndon N."/>
            <person name="Jiang H."/>
            <person name="Papanicolaou A."/>
            <person name="Qu J."/>
            <person name="Soulages J.L."/>
            <person name="Vogel H."/>
            <person name="Walters J."/>
            <person name="Waterhouse R.M."/>
            <person name="Ahn S.J."/>
            <person name="Almeida F.C."/>
            <person name="An C."/>
            <person name="Aqrawi P."/>
            <person name="Bretschneider A."/>
            <person name="Bryant W.B."/>
            <person name="Bucks S."/>
            <person name="Chao H."/>
            <person name="Chevignon G."/>
            <person name="Christen J.M."/>
            <person name="Clarke D.F."/>
            <person name="Dittmer N.T."/>
            <person name="Ferguson L.C.F."/>
            <person name="Garavelou S."/>
            <person name="Gordon K.H.J."/>
            <person name="Gunaratna R.T."/>
            <person name="Han Y."/>
            <person name="Hauser F."/>
            <person name="He Y."/>
            <person name="Heidel-Fischer H."/>
            <person name="Hirsh A."/>
            <person name="Hu Y."/>
            <person name="Jiang H."/>
            <person name="Kalra D."/>
            <person name="Klinner C."/>
            <person name="Konig C."/>
            <person name="Kovar C."/>
            <person name="Kroll A.R."/>
            <person name="Kuwar S.S."/>
            <person name="Lee S.L."/>
            <person name="Lehman R."/>
            <person name="Li K."/>
            <person name="Li Z."/>
            <person name="Liang H."/>
            <person name="Lovelace S."/>
            <person name="Lu Z."/>
            <person name="Mansfield J.H."/>
            <person name="McCulloch K.J."/>
            <person name="Mathew T."/>
            <person name="Morton B."/>
            <person name="Muzny D.M."/>
            <person name="Neunemann D."/>
            <person name="Ongeri F."/>
            <person name="Pauchet Y."/>
            <person name="Pu L.L."/>
            <person name="Pyrousis I."/>
            <person name="Rao X.J."/>
            <person name="Redding A."/>
            <person name="Roesel C."/>
            <person name="Sanchez-Gracia A."/>
            <person name="Schaack S."/>
            <person name="Shukla A."/>
            <person name="Tetreau G."/>
            <person name="Wang Y."/>
            <person name="Xiong G.H."/>
            <person name="Traut W."/>
            <person name="Walsh T.K."/>
            <person name="Worley K.C."/>
            <person name="Wu D."/>
            <person name="Wu W."/>
            <person name="Wu Y.Q."/>
            <person name="Zhang X."/>
            <person name="Zou Z."/>
            <person name="Zucker H."/>
            <person name="Briscoe A.D."/>
            <person name="Burmester T."/>
            <person name="Clem R.J."/>
            <person name="Feyereisen R."/>
            <person name="Grimmelikhuijzen C.J.P."/>
            <person name="Hamodrakas S.J."/>
            <person name="Hansson B.S."/>
            <person name="Huguet E."/>
            <person name="Jermiin L.S."/>
            <person name="Lan Q."/>
            <person name="Lehman H.K."/>
            <person name="Lorenzen M."/>
            <person name="Merzendorfer H."/>
            <person name="Michalopoulos I."/>
            <person name="Morton D.B."/>
            <person name="Muthukrishnan S."/>
            <person name="Oakeshott J.G."/>
            <person name="Palmer W."/>
            <person name="Park Y."/>
            <person name="Passarelli A.L."/>
            <person name="Rozas J."/>
            <person name="Schwartz L.M."/>
            <person name="Smith W."/>
            <person name="Southgate A."/>
            <person name="Vilcinskas A."/>
            <person name="Vogt R."/>
            <person name="Wang P."/>
            <person name="Werren J."/>
            <person name="Yu X.Q."/>
            <person name="Zhou J.J."/>
            <person name="Brown S.J."/>
            <person name="Scherer S.E."/>
            <person name="Richards S."/>
            <person name="Blissard G.W."/>
        </authorList>
    </citation>
    <scope>NUCLEOTIDE SEQUENCE</scope>
</reference>
<dbReference type="OrthoDB" id="270970at2759"/>
<dbReference type="EMBL" id="JH668312">
    <property type="protein sequence ID" value="KAG6444640.1"/>
    <property type="molecule type" value="Genomic_DNA"/>
</dbReference>
<comment type="subcellular location">
    <subcellularLocation>
        <location evidence="1">Membrane</location>
        <topology evidence="1">Single-pass membrane protein</topology>
    </subcellularLocation>
</comment>
<dbReference type="CDD" id="cd08374">
    <property type="entry name" value="C2F_Ferlin"/>
    <property type="match status" value="1"/>
</dbReference>
<feature type="domain" description="C2" evidence="7">
    <location>
        <begin position="690"/>
        <end position="815"/>
    </location>
</feature>